<dbReference type="EMBL" id="RXIA01000007">
    <property type="protein sequence ID" value="RVU71112.1"/>
    <property type="molecule type" value="Genomic_DNA"/>
</dbReference>
<dbReference type="PROSITE" id="PS50931">
    <property type="entry name" value="HTH_LYSR"/>
    <property type="match status" value="1"/>
</dbReference>
<evidence type="ECO:0000256" key="3">
    <source>
        <dbReference type="ARBA" id="ARBA00023125"/>
    </source>
</evidence>
<dbReference type="SUPFAM" id="SSF53850">
    <property type="entry name" value="Periplasmic binding protein-like II"/>
    <property type="match status" value="1"/>
</dbReference>
<evidence type="ECO:0000256" key="1">
    <source>
        <dbReference type="ARBA" id="ARBA00009437"/>
    </source>
</evidence>
<dbReference type="InterPro" id="IPR036390">
    <property type="entry name" value="WH_DNA-bd_sf"/>
</dbReference>
<evidence type="ECO:0000313" key="7">
    <source>
        <dbReference type="Proteomes" id="UP000288291"/>
    </source>
</evidence>
<dbReference type="InterPro" id="IPR005119">
    <property type="entry name" value="LysR_subst-bd"/>
</dbReference>
<dbReference type="Proteomes" id="UP000288291">
    <property type="component" value="Unassembled WGS sequence"/>
</dbReference>
<comment type="caution">
    <text evidence="6">The sequence shown here is derived from an EMBL/GenBank/DDBJ whole genome shotgun (WGS) entry which is preliminary data.</text>
</comment>
<proteinExistence type="inferred from homology"/>
<dbReference type="AlphaFoldDB" id="A0A437SW39"/>
<organism evidence="6 7">
    <name type="scientific">Lactobacillus xujianguonis</name>
    <dbReference type="NCBI Taxonomy" id="2495899"/>
    <lineage>
        <taxon>Bacteria</taxon>
        <taxon>Bacillati</taxon>
        <taxon>Bacillota</taxon>
        <taxon>Bacilli</taxon>
        <taxon>Lactobacillales</taxon>
        <taxon>Lactobacillaceae</taxon>
        <taxon>Lactobacillus</taxon>
    </lineage>
</organism>
<dbReference type="Pfam" id="PF03466">
    <property type="entry name" value="LysR_substrate"/>
    <property type="match status" value="1"/>
</dbReference>
<dbReference type="InterPro" id="IPR000847">
    <property type="entry name" value="LysR_HTH_N"/>
</dbReference>
<evidence type="ECO:0000259" key="5">
    <source>
        <dbReference type="PROSITE" id="PS50931"/>
    </source>
</evidence>
<dbReference type="PANTHER" id="PTHR30126:SF40">
    <property type="entry name" value="HTH-TYPE TRANSCRIPTIONAL REGULATOR GLTR"/>
    <property type="match status" value="1"/>
</dbReference>
<evidence type="ECO:0000256" key="4">
    <source>
        <dbReference type="ARBA" id="ARBA00023163"/>
    </source>
</evidence>
<dbReference type="GO" id="GO:0000976">
    <property type="term" value="F:transcription cis-regulatory region binding"/>
    <property type="evidence" value="ECO:0007669"/>
    <property type="project" value="TreeGrafter"/>
</dbReference>
<dbReference type="Pfam" id="PF00126">
    <property type="entry name" value="HTH_1"/>
    <property type="match status" value="1"/>
</dbReference>
<feature type="domain" description="HTH lysR-type" evidence="5">
    <location>
        <begin position="1"/>
        <end position="58"/>
    </location>
</feature>
<reference evidence="6 7" key="1">
    <citation type="submission" date="2018-12" db="EMBL/GenBank/DDBJ databases">
        <authorList>
            <person name="Meng J."/>
        </authorList>
    </citation>
    <scope>NUCLEOTIDE SEQUENCE [LARGE SCALE GENOMIC DNA]</scope>
    <source>
        <strain evidence="6 7">HT111-2</strain>
    </source>
</reference>
<dbReference type="Gene3D" id="1.10.10.10">
    <property type="entry name" value="Winged helix-like DNA-binding domain superfamily/Winged helix DNA-binding domain"/>
    <property type="match status" value="1"/>
</dbReference>
<keyword evidence="2" id="KW-0805">Transcription regulation</keyword>
<accession>A0A437SW39</accession>
<dbReference type="InterPro" id="IPR036388">
    <property type="entry name" value="WH-like_DNA-bd_sf"/>
</dbReference>
<dbReference type="PANTHER" id="PTHR30126">
    <property type="entry name" value="HTH-TYPE TRANSCRIPTIONAL REGULATOR"/>
    <property type="match status" value="1"/>
</dbReference>
<evidence type="ECO:0000313" key="6">
    <source>
        <dbReference type="EMBL" id="RVU71112.1"/>
    </source>
</evidence>
<sequence length="291" mass="33260">MEFKDLEYFQKLVETKSYIETANYFHVTQPAITAMVKRLEKEVDTKLIFKINNRAQMNITPAGLVVYRQAKNLLQAEQAVLMEAKRASENNFRLVYSEIAGSAWLASVITQLNQGHLLASIETHQDNSEHLVRNLREGKYDAILFSKLSDEQISGIKITNLRKYQYDLIVPANSELARQSEIDIFQTRNIPLIMRHKRFLSRIALEKVKTRTGFKPNKKLVVDSIDATTQLISKGMGIGYLMNLAVKNRPGVVAVPLIPSQQVDCYACLAVREDFIPNQIQEKCLEILRNF</sequence>
<dbReference type="CDD" id="cd05466">
    <property type="entry name" value="PBP2_LTTR_substrate"/>
    <property type="match status" value="1"/>
</dbReference>
<name>A0A437SW39_9LACO</name>
<dbReference type="RefSeq" id="WP_127796211.1">
    <property type="nucleotide sequence ID" value="NZ_ML136876.1"/>
</dbReference>
<keyword evidence="7" id="KW-1185">Reference proteome</keyword>
<dbReference type="Gene3D" id="3.40.190.290">
    <property type="match status" value="1"/>
</dbReference>
<evidence type="ECO:0000256" key="2">
    <source>
        <dbReference type="ARBA" id="ARBA00023015"/>
    </source>
</evidence>
<dbReference type="SUPFAM" id="SSF46785">
    <property type="entry name" value="Winged helix' DNA-binding domain"/>
    <property type="match status" value="1"/>
</dbReference>
<comment type="similarity">
    <text evidence="1">Belongs to the LysR transcriptional regulatory family.</text>
</comment>
<keyword evidence="3" id="KW-0238">DNA-binding</keyword>
<dbReference type="GO" id="GO:0003700">
    <property type="term" value="F:DNA-binding transcription factor activity"/>
    <property type="evidence" value="ECO:0007669"/>
    <property type="project" value="InterPro"/>
</dbReference>
<protein>
    <submittedName>
        <fullName evidence="6">LysR family transcriptional regulator</fullName>
    </submittedName>
</protein>
<keyword evidence="4" id="KW-0804">Transcription</keyword>
<gene>
    <name evidence="6" type="ORF">EJK17_03665</name>
</gene>